<dbReference type="Proteomes" id="UP000298138">
    <property type="component" value="Unassembled WGS sequence"/>
</dbReference>
<dbReference type="InterPro" id="IPR008313">
    <property type="entry name" value="GH125"/>
</dbReference>
<evidence type="ECO:0000256" key="2">
    <source>
        <dbReference type="SAM" id="SignalP"/>
    </source>
</evidence>
<name>A0A4S2N4M6_9PEZI</name>
<dbReference type="InterPro" id="IPR008928">
    <property type="entry name" value="6-hairpin_glycosidase_sf"/>
</dbReference>
<accession>A0A4S2N4M6</accession>
<dbReference type="OrthoDB" id="7771656at2759"/>
<dbReference type="AlphaFoldDB" id="A0A4S2N4M6"/>
<dbReference type="SMART" id="SM01149">
    <property type="entry name" value="DUF1237"/>
    <property type="match status" value="1"/>
</dbReference>
<feature type="chain" id="PRO_5020512607" evidence="2">
    <location>
        <begin position="18"/>
        <end position="548"/>
    </location>
</feature>
<dbReference type="InParanoid" id="A0A4S2N4M6"/>
<keyword evidence="2" id="KW-0732">Signal</keyword>
<dbReference type="SUPFAM" id="SSF48208">
    <property type="entry name" value="Six-hairpin glycosidases"/>
    <property type="match status" value="1"/>
</dbReference>
<proteinExistence type="predicted"/>
<evidence type="ECO:0000313" key="4">
    <source>
        <dbReference type="Proteomes" id="UP000298138"/>
    </source>
</evidence>
<feature type="region of interest" description="Disordered" evidence="1">
    <location>
        <begin position="521"/>
        <end position="548"/>
    </location>
</feature>
<dbReference type="Pfam" id="PF06824">
    <property type="entry name" value="Glyco_hydro_125"/>
    <property type="match status" value="1"/>
</dbReference>
<evidence type="ECO:0000256" key="1">
    <source>
        <dbReference type="SAM" id="MobiDB-lite"/>
    </source>
</evidence>
<feature type="signal peptide" evidence="2">
    <location>
        <begin position="1"/>
        <end position="17"/>
    </location>
</feature>
<dbReference type="PANTHER" id="PTHR31047">
    <property type="entry name" value="MEIOTICALLY UP-REGULATED GENE 157 PROTEIN"/>
    <property type="match status" value="1"/>
</dbReference>
<dbReference type="PIRSF" id="PIRSF028846">
    <property type="entry name" value="UCP028846"/>
    <property type="match status" value="1"/>
</dbReference>
<dbReference type="GO" id="GO:0003824">
    <property type="term" value="F:catalytic activity"/>
    <property type="evidence" value="ECO:0007669"/>
    <property type="project" value="UniProtKB-ARBA"/>
</dbReference>
<dbReference type="STRING" id="341454.A0A4S2N4M6"/>
<keyword evidence="4" id="KW-1185">Reference proteome</keyword>
<gene>
    <name evidence="3" type="ORF">EX30DRAFT_327800</name>
</gene>
<dbReference type="GO" id="GO:0005975">
    <property type="term" value="P:carbohydrate metabolic process"/>
    <property type="evidence" value="ECO:0007669"/>
    <property type="project" value="InterPro"/>
</dbReference>
<dbReference type="Gene3D" id="1.50.10.10">
    <property type="match status" value="1"/>
</dbReference>
<protein>
    <submittedName>
        <fullName evidence="3">DUF1237 domain-containing protein</fullName>
    </submittedName>
</protein>
<evidence type="ECO:0000313" key="3">
    <source>
        <dbReference type="EMBL" id="TGZ84046.1"/>
    </source>
</evidence>
<dbReference type="EMBL" id="ML220113">
    <property type="protein sequence ID" value="TGZ84046.1"/>
    <property type="molecule type" value="Genomic_DNA"/>
</dbReference>
<dbReference type="InterPro" id="IPR012341">
    <property type="entry name" value="6hp_glycosidase-like_sf"/>
</dbReference>
<feature type="compositionally biased region" description="Low complexity" evidence="1">
    <location>
        <begin position="522"/>
        <end position="536"/>
    </location>
</feature>
<organism evidence="3 4">
    <name type="scientific">Ascodesmis nigricans</name>
    <dbReference type="NCBI Taxonomy" id="341454"/>
    <lineage>
        <taxon>Eukaryota</taxon>
        <taxon>Fungi</taxon>
        <taxon>Dikarya</taxon>
        <taxon>Ascomycota</taxon>
        <taxon>Pezizomycotina</taxon>
        <taxon>Pezizomycetes</taxon>
        <taxon>Pezizales</taxon>
        <taxon>Ascodesmidaceae</taxon>
        <taxon>Ascodesmis</taxon>
    </lineage>
</organism>
<sequence>MLLTGVALCFLLATASAKGGSEAQARDRAQEAYRKEACPNYKDYSQRRHGPYTEGEYKIPYQRPAEQCRLFRSDAVEKEIDYYKSRLSSPYFARLFENCYPNTLDTTIRWYRSSAKPEERASFIVTGDINAQWLRDSTYQLAQYQHLAKNDQHLRELINGAINTQAEFVLLSPYCNAFQPPPDAHIPPSSNDQSDIVHPVYDPDRVFECKYEIDSLGAFLALANRFYENTGDKSFLTSKWLQAVETVLTVLEEQSVGTFLPNDQPADMVYTFQRDTRLASETLSLRGIGNPIASNTSLVRSAFRPSDDATILQFFIPGNAFMSVELAKTADMLESINAGKYGKLIDQLRAKSKSIKAGIYEHGVVEHKKYGKVFAFEVDGYGSHIIMDDANMPSLLGLPLLGFISQSDPLYQNTRRMVLDKSSNPYFLSGRSFKGVGGPHIGIRQAWPLSLLVAAMTTDDDKEIMTNLNMVLGASANLGLIHESVNVERVSDYTRSWFAWANSVYAQTIMDLAKRKPHLIFSSSGGSSQSSRSQGQKPGSPLGAPPKH</sequence>
<reference evidence="3 4" key="1">
    <citation type="submission" date="2019-04" db="EMBL/GenBank/DDBJ databases">
        <title>Comparative genomics and transcriptomics to analyze fruiting body development in filamentous ascomycetes.</title>
        <authorList>
            <consortium name="DOE Joint Genome Institute"/>
            <person name="Lutkenhaus R."/>
            <person name="Traeger S."/>
            <person name="Breuer J."/>
            <person name="Kuo A."/>
            <person name="Lipzen A."/>
            <person name="Pangilinan J."/>
            <person name="Dilworth D."/>
            <person name="Sandor L."/>
            <person name="Poggeler S."/>
            <person name="Barry K."/>
            <person name="Grigoriev I.V."/>
            <person name="Nowrousian M."/>
        </authorList>
    </citation>
    <scope>NUCLEOTIDE SEQUENCE [LARGE SCALE GENOMIC DNA]</scope>
    <source>
        <strain evidence="3 4">CBS 389.68</strain>
    </source>
</reference>
<dbReference type="PANTHER" id="PTHR31047:SF0">
    <property type="entry name" value="MEIOTICALLY UP-REGULATED GENE 157 PROTEIN"/>
    <property type="match status" value="1"/>
</dbReference>